<sequence>MSVEFISPRLSHRVVLLGDVSVGKSALVHRFIHGEFLEHYNTTIGTAFQAKRIPSRDSGSLKEVLLEIWDTAGQERFHSVIPMYYRRAQAAIIVYDTHAPSTFEKTKMWMEVLRDKSDIGPEMIAVVGNKDDLKNGLITEEEGREYAESEGAMFFETSALNGMNVDPLFFKVAQRLANREIRTPSTSPIQLLESPRRNLRRCCEELI</sequence>
<dbReference type="PANTHER" id="PTHR47977">
    <property type="entry name" value="RAS-RELATED PROTEIN RAB"/>
    <property type="match status" value="1"/>
</dbReference>
<dbReference type="InterPro" id="IPR027417">
    <property type="entry name" value="P-loop_NTPase"/>
</dbReference>
<evidence type="ECO:0000313" key="3">
    <source>
        <dbReference type="EnsemblMetazoa" id="PPA28726.1"/>
    </source>
</evidence>
<dbReference type="GO" id="GO:0016192">
    <property type="term" value="P:vesicle-mediated transport"/>
    <property type="evidence" value="ECO:0000318"/>
    <property type="project" value="GO_Central"/>
</dbReference>
<dbReference type="Pfam" id="PF00071">
    <property type="entry name" value="Ras"/>
    <property type="match status" value="1"/>
</dbReference>
<dbReference type="GO" id="GO:0003924">
    <property type="term" value="F:GTPase activity"/>
    <property type="evidence" value="ECO:0000318"/>
    <property type="project" value="GO_Central"/>
</dbReference>
<reference evidence="3" key="2">
    <citation type="submission" date="2022-06" db="UniProtKB">
        <authorList>
            <consortium name="EnsemblMetazoa"/>
        </authorList>
    </citation>
    <scope>IDENTIFICATION</scope>
    <source>
        <strain evidence="3">PS312</strain>
    </source>
</reference>
<dbReference type="SMART" id="SM00176">
    <property type="entry name" value="RAN"/>
    <property type="match status" value="1"/>
</dbReference>
<evidence type="ECO:0000313" key="4">
    <source>
        <dbReference type="Proteomes" id="UP000005239"/>
    </source>
</evidence>
<dbReference type="InterPro" id="IPR001806">
    <property type="entry name" value="Small_GTPase"/>
</dbReference>
<accession>A0A8R1ULN0</accession>
<dbReference type="SMART" id="SM00174">
    <property type="entry name" value="RHO"/>
    <property type="match status" value="1"/>
</dbReference>
<reference evidence="4" key="1">
    <citation type="journal article" date="2008" name="Nat. Genet.">
        <title>The Pristionchus pacificus genome provides a unique perspective on nematode lifestyle and parasitism.</title>
        <authorList>
            <person name="Dieterich C."/>
            <person name="Clifton S.W."/>
            <person name="Schuster L.N."/>
            <person name="Chinwalla A."/>
            <person name="Delehaunty K."/>
            <person name="Dinkelacker I."/>
            <person name="Fulton L."/>
            <person name="Fulton R."/>
            <person name="Godfrey J."/>
            <person name="Minx P."/>
            <person name="Mitreva M."/>
            <person name="Roeseler W."/>
            <person name="Tian H."/>
            <person name="Witte H."/>
            <person name="Yang S.P."/>
            <person name="Wilson R.K."/>
            <person name="Sommer R.J."/>
        </authorList>
    </citation>
    <scope>NUCLEOTIDE SEQUENCE [LARGE SCALE GENOMIC DNA]</scope>
    <source>
        <strain evidence="4">PS312</strain>
    </source>
</reference>
<dbReference type="FunFam" id="3.40.50.300:FF:000808">
    <property type="entry name" value="Small GTP-binding protein, putative"/>
    <property type="match status" value="1"/>
</dbReference>
<organism evidence="3 4">
    <name type="scientific">Pristionchus pacificus</name>
    <name type="common">Parasitic nematode worm</name>
    <dbReference type="NCBI Taxonomy" id="54126"/>
    <lineage>
        <taxon>Eukaryota</taxon>
        <taxon>Metazoa</taxon>
        <taxon>Ecdysozoa</taxon>
        <taxon>Nematoda</taxon>
        <taxon>Chromadorea</taxon>
        <taxon>Rhabditida</taxon>
        <taxon>Rhabditina</taxon>
        <taxon>Diplogasteromorpha</taxon>
        <taxon>Diplogasteroidea</taxon>
        <taxon>Neodiplogasteridae</taxon>
        <taxon>Pristionchus</taxon>
    </lineage>
</organism>
<dbReference type="SMART" id="SM00173">
    <property type="entry name" value="RAS"/>
    <property type="match status" value="1"/>
</dbReference>
<keyword evidence="2" id="KW-0342">GTP-binding</keyword>
<dbReference type="NCBIfam" id="TIGR00231">
    <property type="entry name" value="small_GTP"/>
    <property type="match status" value="1"/>
</dbReference>
<protein>
    <submittedName>
        <fullName evidence="3">ADP ribosylation factor</fullName>
    </submittedName>
</protein>
<dbReference type="OrthoDB" id="63533at2759"/>
<keyword evidence="1" id="KW-0547">Nucleotide-binding</keyword>
<dbReference type="SMART" id="SM00175">
    <property type="entry name" value="RAB"/>
    <property type="match status" value="1"/>
</dbReference>
<name>A0A2A6D012_PRIPA</name>
<gene>
    <name evidence="3" type="primary">WBGene00118280</name>
</gene>
<keyword evidence="4" id="KW-1185">Reference proteome</keyword>
<dbReference type="Proteomes" id="UP000005239">
    <property type="component" value="Unassembled WGS sequence"/>
</dbReference>
<dbReference type="SUPFAM" id="SSF52540">
    <property type="entry name" value="P-loop containing nucleoside triphosphate hydrolases"/>
    <property type="match status" value="1"/>
</dbReference>
<dbReference type="EnsemblMetazoa" id="PPA28726.1">
    <property type="protein sequence ID" value="PPA28726.1"/>
    <property type="gene ID" value="WBGene00118280"/>
</dbReference>
<evidence type="ECO:0000256" key="1">
    <source>
        <dbReference type="ARBA" id="ARBA00022741"/>
    </source>
</evidence>
<dbReference type="PROSITE" id="PS51419">
    <property type="entry name" value="RAB"/>
    <property type="match status" value="1"/>
</dbReference>
<accession>A0A2A6D012</accession>
<dbReference type="PROSITE" id="PS51421">
    <property type="entry name" value="RAS"/>
    <property type="match status" value="1"/>
</dbReference>
<dbReference type="PROSITE" id="PS51420">
    <property type="entry name" value="RHO"/>
    <property type="match status" value="1"/>
</dbReference>
<dbReference type="AlphaFoldDB" id="A0A2A6D012"/>
<dbReference type="InterPro" id="IPR005225">
    <property type="entry name" value="Small_GTP-bd"/>
</dbReference>
<proteinExistence type="predicted"/>
<dbReference type="PRINTS" id="PR00449">
    <property type="entry name" value="RASTRNSFRMNG"/>
</dbReference>
<evidence type="ECO:0000256" key="2">
    <source>
        <dbReference type="ARBA" id="ARBA00023134"/>
    </source>
</evidence>
<dbReference type="GO" id="GO:0005525">
    <property type="term" value="F:GTP binding"/>
    <property type="evidence" value="ECO:0000318"/>
    <property type="project" value="GO_Central"/>
</dbReference>
<dbReference type="InterPro" id="IPR050227">
    <property type="entry name" value="Rab"/>
</dbReference>
<dbReference type="Gene3D" id="3.40.50.300">
    <property type="entry name" value="P-loop containing nucleotide triphosphate hydrolases"/>
    <property type="match status" value="1"/>
</dbReference>